<dbReference type="InterPro" id="IPR005247">
    <property type="entry name" value="YbhB_YbcL/LppC-like"/>
</dbReference>
<dbReference type="SUPFAM" id="SSF49777">
    <property type="entry name" value="PEBP-like"/>
    <property type="match status" value="1"/>
</dbReference>
<reference evidence="2 3" key="1">
    <citation type="submission" date="2021-08" db="EMBL/GenBank/DDBJ databases">
        <title>Nocardioides bacterium WL0053 sp. nov., isolated from the sediment.</title>
        <authorList>
            <person name="Wang L."/>
            <person name="Zhang D."/>
            <person name="Zhang A."/>
        </authorList>
    </citation>
    <scope>NUCLEOTIDE SEQUENCE [LARGE SCALE GENOMIC DNA]</scope>
    <source>
        <strain evidence="2 3">WL0053</strain>
    </source>
</reference>
<comment type="similarity">
    <text evidence="1">Belongs to the UPF0098 family.</text>
</comment>
<dbReference type="GO" id="GO:0004860">
    <property type="term" value="F:protein kinase inhibitor activity"/>
    <property type="evidence" value="ECO:0007669"/>
    <property type="project" value="UniProtKB-KW"/>
</dbReference>
<dbReference type="Pfam" id="PF01161">
    <property type="entry name" value="PBP"/>
    <property type="match status" value="1"/>
</dbReference>
<dbReference type="Gene3D" id="3.90.280.10">
    <property type="entry name" value="PEBP-like"/>
    <property type="match status" value="1"/>
</dbReference>
<dbReference type="Proteomes" id="UP000754710">
    <property type="component" value="Unassembled WGS sequence"/>
</dbReference>
<protein>
    <submittedName>
        <fullName evidence="2">YbhB/YbcL family Raf kinase inhibitor-like protein</fullName>
    </submittedName>
</protein>
<accession>A0ABS7RG51</accession>
<evidence type="ECO:0000256" key="1">
    <source>
        <dbReference type="ARBA" id="ARBA00007120"/>
    </source>
</evidence>
<dbReference type="PANTHER" id="PTHR30289">
    <property type="entry name" value="UNCHARACTERIZED PROTEIN YBCL-RELATED"/>
    <property type="match status" value="1"/>
</dbReference>
<gene>
    <name evidence="2" type="ORF">K1X13_02845</name>
</gene>
<evidence type="ECO:0000313" key="3">
    <source>
        <dbReference type="Proteomes" id="UP000754710"/>
    </source>
</evidence>
<dbReference type="NCBIfam" id="TIGR00481">
    <property type="entry name" value="YbhB/YbcL family Raf kinase inhibitor-like protein"/>
    <property type="match status" value="1"/>
</dbReference>
<dbReference type="PANTHER" id="PTHR30289:SF1">
    <property type="entry name" value="PEBP (PHOSPHATIDYLETHANOLAMINE-BINDING PROTEIN) FAMILY PROTEIN"/>
    <property type="match status" value="1"/>
</dbReference>
<name>A0ABS7RG51_9ACTN</name>
<dbReference type="InterPro" id="IPR036610">
    <property type="entry name" value="PEBP-like_sf"/>
</dbReference>
<dbReference type="RefSeq" id="WP_221023515.1">
    <property type="nucleotide sequence ID" value="NZ_JAIEZQ010000001.1"/>
</dbReference>
<organism evidence="2 3">
    <name type="scientific">Nocardioides jiangsuensis</name>
    <dbReference type="NCBI Taxonomy" id="2866161"/>
    <lineage>
        <taxon>Bacteria</taxon>
        <taxon>Bacillati</taxon>
        <taxon>Actinomycetota</taxon>
        <taxon>Actinomycetes</taxon>
        <taxon>Propionibacteriales</taxon>
        <taxon>Nocardioidaceae</taxon>
        <taxon>Nocardioides</taxon>
    </lineage>
</organism>
<keyword evidence="2" id="KW-0649">Protein kinase inhibitor</keyword>
<keyword evidence="3" id="KW-1185">Reference proteome</keyword>
<comment type="caution">
    <text evidence="2">The sequence shown here is derived from an EMBL/GenBank/DDBJ whole genome shotgun (WGS) entry which is preliminary data.</text>
</comment>
<dbReference type="InterPro" id="IPR008914">
    <property type="entry name" value="PEBP"/>
</dbReference>
<dbReference type="EMBL" id="JAIEZQ010000001">
    <property type="protein sequence ID" value="MBY9073751.1"/>
    <property type="molecule type" value="Genomic_DNA"/>
</dbReference>
<evidence type="ECO:0000313" key="2">
    <source>
        <dbReference type="EMBL" id="MBY9073751.1"/>
    </source>
</evidence>
<proteinExistence type="inferred from homology"/>
<dbReference type="CDD" id="cd00865">
    <property type="entry name" value="PEBP_bact_arch"/>
    <property type="match status" value="1"/>
</dbReference>
<sequence>MPALWLLVLVTAATACEGSSTREETVVHAPDVMTVSSPAFREGHPIPARFTCDGDGQSPPLDWHGVPAGAAALALVVDDPDAPRRTFVHWVVLDLPVETAGLDADQVPPGAVQARNSAGHASYFGPCPPSGTHHYRFTVYALSERTGLRDGARLDQALRAVEAAATAQGRLVGTYARHG</sequence>